<proteinExistence type="predicted"/>
<keyword evidence="2" id="KW-0812">Transmembrane</keyword>
<sequence length="185" mass="20389">MTRKDQASPVDPGTSVTGASHKRGKSRALYTAEERVRRDESIWTIVQGVLAPLQFLVFLVSLTLVLRTLLTGEGAFAADVSIVIKTLVLYTIMITGSIWEKVVFGKWLFAESFFWEDVFSMLVLALHTLYLVMLFGEIGTLEQRMLVALAGYGAYVINAGQFLWKLRMARLEGAANDAPGKAVAA</sequence>
<protein>
    <submittedName>
        <fullName evidence="3">2-vinyl bacteriochlorophyllide hydratase</fullName>
    </submittedName>
</protein>
<dbReference type="RefSeq" id="WP_273677157.1">
    <property type="nucleotide sequence ID" value="NZ_JAQQXQ010000004.1"/>
</dbReference>
<accession>A0ABT5JRV3</accession>
<keyword evidence="4" id="KW-1185">Reference proteome</keyword>
<dbReference type="NCBIfam" id="TIGR02020">
    <property type="entry name" value="BchF"/>
    <property type="match status" value="1"/>
</dbReference>
<feature type="transmembrane region" description="Helical" evidence="2">
    <location>
        <begin position="49"/>
        <end position="70"/>
    </location>
</feature>
<dbReference type="EMBL" id="JAQQXQ010000004">
    <property type="protein sequence ID" value="MDC8754287.1"/>
    <property type="molecule type" value="Genomic_DNA"/>
</dbReference>
<evidence type="ECO:0000256" key="2">
    <source>
        <dbReference type="SAM" id="Phobius"/>
    </source>
</evidence>
<comment type="caution">
    <text evidence="3">The sequence shown here is derived from an EMBL/GenBank/DDBJ whole genome shotgun (WGS) entry which is preliminary data.</text>
</comment>
<organism evidence="3 4">
    <name type="scientific">Erythrobacter fulvus</name>
    <dbReference type="NCBI Taxonomy" id="2987523"/>
    <lineage>
        <taxon>Bacteria</taxon>
        <taxon>Pseudomonadati</taxon>
        <taxon>Pseudomonadota</taxon>
        <taxon>Alphaproteobacteria</taxon>
        <taxon>Sphingomonadales</taxon>
        <taxon>Erythrobacteraceae</taxon>
        <taxon>Erythrobacter/Porphyrobacter group</taxon>
        <taxon>Erythrobacter</taxon>
    </lineage>
</organism>
<evidence type="ECO:0000313" key="4">
    <source>
        <dbReference type="Proteomes" id="UP001216558"/>
    </source>
</evidence>
<evidence type="ECO:0000256" key="1">
    <source>
        <dbReference type="SAM" id="MobiDB-lite"/>
    </source>
</evidence>
<feature type="transmembrane region" description="Helical" evidence="2">
    <location>
        <begin position="82"/>
        <end position="99"/>
    </location>
</feature>
<keyword evidence="2" id="KW-1133">Transmembrane helix</keyword>
<keyword evidence="2" id="KW-0472">Membrane</keyword>
<name>A0ABT5JRV3_9SPHN</name>
<feature type="region of interest" description="Disordered" evidence="1">
    <location>
        <begin position="1"/>
        <end position="26"/>
    </location>
</feature>
<gene>
    <name evidence="3" type="primary">bchF</name>
    <name evidence="3" type="ORF">OIK40_06475</name>
</gene>
<evidence type="ECO:0000313" key="3">
    <source>
        <dbReference type="EMBL" id="MDC8754287.1"/>
    </source>
</evidence>
<dbReference type="Proteomes" id="UP001216558">
    <property type="component" value="Unassembled WGS sequence"/>
</dbReference>
<feature type="transmembrane region" description="Helical" evidence="2">
    <location>
        <begin position="145"/>
        <end position="164"/>
    </location>
</feature>
<feature type="transmembrane region" description="Helical" evidence="2">
    <location>
        <begin position="119"/>
        <end position="138"/>
    </location>
</feature>
<reference evidence="3 4" key="1">
    <citation type="submission" date="2022-10" db="EMBL/GenBank/DDBJ databases">
        <title>Erythrobacter sp. sf7 Genome sequencing.</title>
        <authorList>
            <person name="Park S."/>
        </authorList>
    </citation>
    <scope>NUCLEOTIDE SEQUENCE [LARGE SCALE GENOMIC DNA]</scope>
    <source>
        <strain evidence="4">sf7</strain>
    </source>
</reference>
<dbReference type="InterPro" id="IPR009905">
    <property type="entry name" value="BCHF"/>
</dbReference>
<dbReference type="Pfam" id="PF07284">
    <property type="entry name" value="BCHF"/>
    <property type="match status" value="1"/>
</dbReference>